<keyword evidence="2" id="KW-1185">Reference proteome</keyword>
<dbReference type="Proteomes" id="UP000789901">
    <property type="component" value="Unassembled WGS sequence"/>
</dbReference>
<comment type="caution">
    <text evidence="1">The sequence shown here is derived from an EMBL/GenBank/DDBJ whole genome shotgun (WGS) entry which is preliminary data.</text>
</comment>
<evidence type="ECO:0000313" key="1">
    <source>
        <dbReference type="EMBL" id="CAG8555433.1"/>
    </source>
</evidence>
<dbReference type="EMBL" id="CAJVQB010001911">
    <property type="protein sequence ID" value="CAG8555433.1"/>
    <property type="molecule type" value="Genomic_DNA"/>
</dbReference>
<accession>A0ABN7UBD9</accession>
<organism evidence="1 2">
    <name type="scientific">Gigaspora margarita</name>
    <dbReference type="NCBI Taxonomy" id="4874"/>
    <lineage>
        <taxon>Eukaryota</taxon>
        <taxon>Fungi</taxon>
        <taxon>Fungi incertae sedis</taxon>
        <taxon>Mucoromycota</taxon>
        <taxon>Glomeromycotina</taxon>
        <taxon>Glomeromycetes</taxon>
        <taxon>Diversisporales</taxon>
        <taxon>Gigasporaceae</taxon>
        <taxon>Gigaspora</taxon>
    </lineage>
</organism>
<evidence type="ECO:0000313" key="2">
    <source>
        <dbReference type="Proteomes" id="UP000789901"/>
    </source>
</evidence>
<gene>
    <name evidence="1" type="ORF">GMARGA_LOCUS4761</name>
</gene>
<sequence length="108" mass="12299">MDRSGLFAKRDGGTLKSRIFNNSEINDCNRKINDIAIELSINEITRYNALGKHTHLNILKFYGITKDDPKFDLKTSINLLSDSKQEVYYLDTGKLLKIELINEGSFGD</sequence>
<reference evidence="1 2" key="1">
    <citation type="submission" date="2021-06" db="EMBL/GenBank/DDBJ databases">
        <authorList>
            <person name="Kallberg Y."/>
            <person name="Tangrot J."/>
            <person name="Rosling A."/>
        </authorList>
    </citation>
    <scope>NUCLEOTIDE SEQUENCE [LARGE SCALE GENOMIC DNA]</scope>
    <source>
        <strain evidence="1 2">120-4 pot B 10/14</strain>
    </source>
</reference>
<name>A0ABN7UBD9_GIGMA</name>
<proteinExistence type="predicted"/>
<protein>
    <submittedName>
        <fullName evidence="1">1678_t:CDS:1</fullName>
    </submittedName>
</protein>